<dbReference type="Proteomes" id="UP000005207">
    <property type="component" value="Linkage group LG5"/>
</dbReference>
<name>A0A669CTY7_ORENI</name>
<feature type="region of interest" description="Disordered" evidence="10">
    <location>
        <begin position="340"/>
        <end position="379"/>
    </location>
</feature>
<feature type="domain" description="RanBP2-type" evidence="14">
    <location>
        <begin position="193"/>
        <end position="222"/>
    </location>
</feature>
<reference evidence="15" key="3">
    <citation type="submission" date="2025-09" db="UniProtKB">
        <authorList>
            <consortium name="Ensembl"/>
        </authorList>
    </citation>
    <scope>IDENTIFICATION</scope>
</reference>
<dbReference type="InterPro" id="IPR012677">
    <property type="entry name" value="Nucleotide-bd_a/b_plait_sf"/>
</dbReference>
<dbReference type="AlphaFoldDB" id="A0A669CTY7"/>
<dbReference type="SMART" id="SM00547">
    <property type="entry name" value="ZnF_RBZ"/>
    <property type="match status" value="1"/>
</dbReference>
<protein>
    <submittedName>
        <fullName evidence="15">RNA binding motif protein 5</fullName>
    </submittedName>
</protein>
<feature type="region of interest" description="Disordered" evidence="10">
    <location>
        <begin position="440"/>
        <end position="477"/>
    </location>
</feature>
<dbReference type="Ensembl" id="ENSONIT00000086393.1">
    <property type="protein sequence ID" value="ENSONIP00000050233.1"/>
    <property type="gene ID" value="ENSONIG00000004107.2"/>
</dbReference>
<evidence type="ECO:0000256" key="8">
    <source>
        <dbReference type="PROSITE-ProRule" id="PRU00176"/>
    </source>
</evidence>
<dbReference type="GO" id="GO:0005634">
    <property type="term" value="C:nucleus"/>
    <property type="evidence" value="ECO:0007669"/>
    <property type="project" value="UniProtKB-SubCell"/>
</dbReference>
<feature type="compositionally biased region" description="Basic and acidic residues" evidence="10">
    <location>
        <begin position="360"/>
        <end position="370"/>
    </location>
</feature>
<evidence type="ECO:0000313" key="15">
    <source>
        <dbReference type="Ensembl" id="ENSONIP00000050233.1"/>
    </source>
</evidence>
<dbReference type="GeneTree" id="ENSGT00940000156617"/>
<dbReference type="PANTHER" id="PTHR13948">
    <property type="entry name" value="RNA-BINDING PROTEIN"/>
    <property type="match status" value="1"/>
</dbReference>
<dbReference type="Gene3D" id="4.10.1060.10">
    <property type="entry name" value="Zinc finger, RanBP2-type"/>
    <property type="match status" value="1"/>
</dbReference>
<dbReference type="Pfam" id="PF00076">
    <property type="entry name" value="RRM_1"/>
    <property type="match status" value="1"/>
</dbReference>
<keyword evidence="4 9" id="KW-0863">Zinc-finger</keyword>
<dbReference type="Pfam" id="PF00641">
    <property type="entry name" value="Zn_ribbon_RanBP"/>
    <property type="match status" value="1"/>
</dbReference>
<feature type="region of interest" description="Disordered" evidence="10">
    <location>
        <begin position="545"/>
        <end position="580"/>
    </location>
</feature>
<sequence length="654" mass="74866">EMADKSSVDFYQISRTERSGRYGSDQCRDESEWRDRRERDQERGDHNMRRWGDERRGDRYEGDRRGSRESPEQRERKRRNSDRSEDGYHSDGDYQEQDYRREPGDEKKSKTIMLGGLSPHVTEDDIRFAIDQLEGPQPVDVRLMKKRTGISRGFAFVDFYHLQDATRWMETNQKRLTIQGKTIDMHYSHPRNKYEDWLCSTCGLYNFRRRLKCFRCGAAKAESEATSNTGVPETQPSGDFYGDTIILRNIAPMTTVEAIMTALAPYANLSSNNIRLIKDKQTGQNRALPDTSTYQYDESSGYYYDPQTGLYYDPNTHYYYNSQTQQFLYWDSEKQTYVPASTGTGQNDGKTGGSAATGTKELKEGKEKKEKPKSKTAQQIAKDMERWAKSLNKQKENFKSSFQPISQEERKEAAAADAGYTLFEKKGASLDRLIPEMLRAPEEEPPTTSCGLVAAYSGDSDPEEGGAEPDGGDISQDKLTDWKKLACLLCRRQFPNKESLIRHQQLSDLHKKNLEVLRRSKMSEAELEELERKETEMKYRDRAAERREKYGIPEPPAPKKKKFNQPAPAINYEQPTKDGLNSDNIGNKMLQAMGWKEGKGLGRNQQGITAPIEAQLRTKGAGLGTKGTNYTLSPSDTYKDAVRKAMFARFTELE</sequence>
<keyword evidence="2" id="KW-0479">Metal-binding</keyword>
<evidence type="ECO:0000259" key="13">
    <source>
        <dbReference type="PROSITE" id="PS50174"/>
    </source>
</evidence>
<keyword evidence="16" id="KW-1185">Reference proteome</keyword>
<evidence type="ECO:0000313" key="16">
    <source>
        <dbReference type="Proteomes" id="UP000005207"/>
    </source>
</evidence>
<reference evidence="16" key="1">
    <citation type="submission" date="2012-01" db="EMBL/GenBank/DDBJ databases">
        <title>The Genome Sequence of Oreochromis niloticus (Nile Tilapia).</title>
        <authorList>
            <consortium name="Broad Institute Genome Assembly Team"/>
            <consortium name="Broad Institute Sequencing Platform"/>
            <person name="Di Palma F."/>
            <person name="Johnson J."/>
            <person name="Lander E.S."/>
            <person name="Lindblad-Toh K."/>
        </authorList>
    </citation>
    <scope>NUCLEOTIDE SEQUENCE [LARGE SCALE GENOMIC DNA]</scope>
</reference>
<feature type="domain" description="G-patch" evidence="13">
    <location>
        <begin position="582"/>
        <end position="628"/>
    </location>
</feature>
<dbReference type="InterPro" id="IPR001876">
    <property type="entry name" value="Znf_RanBP2"/>
</dbReference>
<dbReference type="Pfam" id="PF01585">
    <property type="entry name" value="G-patch"/>
    <property type="match status" value="1"/>
</dbReference>
<evidence type="ECO:0000256" key="3">
    <source>
        <dbReference type="ARBA" id="ARBA00022737"/>
    </source>
</evidence>
<feature type="compositionally biased region" description="Basic and acidic residues" evidence="10">
    <location>
        <begin position="15"/>
        <end position="109"/>
    </location>
</feature>
<organism evidence="15 16">
    <name type="scientific">Oreochromis niloticus</name>
    <name type="common">Nile tilapia</name>
    <name type="synonym">Tilapia nilotica</name>
    <dbReference type="NCBI Taxonomy" id="8128"/>
    <lineage>
        <taxon>Eukaryota</taxon>
        <taxon>Metazoa</taxon>
        <taxon>Chordata</taxon>
        <taxon>Craniata</taxon>
        <taxon>Vertebrata</taxon>
        <taxon>Euteleostomi</taxon>
        <taxon>Actinopterygii</taxon>
        <taxon>Neopterygii</taxon>
        <taxon>Teleostei</taxon>
        <taxon>Neoteleostei</taxon>
        <taxon>Acanthomorphata</taxon>
        <taxon>Ovalentaria</taxon>
        <taxon>Cichlomorphae</taxon>
        <taxon>Cichliformes</taxon>
        <taxon>Cichlidae</taxon>
        <taxon>African cichlids</taxon>
        <taxon>Pseudocrenilabrinae</taxon>
        <taxon>Oreochromini</taxon>
        <taxon>Oreochromis</taxon>
    </lineage>
</organism>
<dbReference type="GO" id="GO:0000398">
    <property type="term" value="P:mRNA splicing, via spliceosome"/>
    <property type="evidence" value="ECO:0007669"/>
    <property type="project" value="TreeGrafter"/>
</dbReference>
<feature type="region of interest" description="Disordered" evidence="10">
    <location>
        <begin position="1"/>
        <end position="112"/>
    </location>
</feature>
<dbReference type="GO" id="GO:0008270">
    <property type="term" value="F:zinc ion binding"/>
    <property type="evidence" value="ECO:0007669"/>
    <property type="project" value="UniProtKB-KW"/>
</dbReference>
<evidence type="ECO:0000256" key="10">
    <source>
        <dbReference type="SAM" id="MobiDB-lite"/>
    </source>
</evidence>
<dbReference type="FunFam" id="3.30.70.330:FF:000110">
    <property type="entry name" value="RNA-binding protein 10 isoform X1"/>
    <property type="match status" value="1"/>
</dbReference>
<evidence type="ECO:0000256" key="7">
    <source>
        <dbReference type="ARBA" id="ARBA00023242"/>
    </source>
</evidence>
<evidence type="ECO:0000256" key="2">
    <source>
        <dbReference type="ARBA" id="ARBA00022723"/>
    </source>
</evidence>
<evidence type="ECO:0000259" key="14">
    <source>
        <dbReference type="PROSITE" id="PS50199"/>
    </source>
</evidence>
<evidence type="ECO:0000259" key="12">
    <source>
        <dbReference type="PROSITE" id="PS50157"/>
    </source>
</evidence>
<dbReference type="PROSITE" id="PS50174">
    <property type="entry name" value="G_PATCH"/>
    <property type="match status" value="1"/>
</dbReference>
<dbReference type="InterPro" id="IPR000467">
    <property type="entry name" value="G_patch_dom"/>
</dbReference>
<keyword evidence="7" id="KW-0539">Nucleus</keyword>
<comment type="subcellular location">
    <subcellularLocation>
        <location evidence="1">Nucleus</location>
    </subcellularLocation>
</comment>
<dbReference type="InterPro" id="IPR041591">
    <property type="entry name" value="OCRE"/>
</dbReference>
<dbReference type="SMART" id="SM00360">
    <property type="entry name" value="RRM"/>
    <property type="match status" value="1"/>
</dbReference>
<evidence type="ECO:0000256" key="6">
    <source>
        <dbReference type="ARBA" id="ARBA00022884"/>
    </source>
</evidence>
<dbReference type="SUPFAM" id="SSF54928">
    <property type="entry name" value="RNA-binding domain, RBD"/>
    <property type="match status" value="1"/>
</dbReference>
<dbReference type="InterPro" id="IPR013087">
    <property type="entry name" value="Znf_C2H2_type"/>
</dbReference>
<dbReference type="PROSITE" id="PS50102">
    <property type="entry name" value="RRM"/>
    <property type="match status" value="1"/>
</dbReference>
<keyword evidence="3" id="KW-0677">Repeat</keyword>
<proteinExistence type="predicted"/>
<dbReference type="InterPro" id="IPR000504">
    <property type="entry name" value="RRM_dom"/>
</dbReference>
<dbReference type="InterPro" id="IPR035979">
    <property type="entry name" value="RBD_domain_sf"/>
</dbReference>
<dbReference type="Pfam" id="PF17780">
    <property type="entry name" value="OCRE"/>
    <property type="match status" value="1"/>
</dbReference>
<evidence type="ECO:0000256" key="9">
    <source>
        <dbReference type="PROSITE-ProRule" id="PRU00322"/>
    </source>
</evidence>
<feature type="domain" description="RRM" evidence="11">
    <location>
        <begin position="110"/>
        <end position="190"/>
    </location>
</feature>
<feature type="compositionally biased region" description="Acidic residues" evidence="10">
    <location>
        <begin position="460"/>
        <end position="471"/>
    </location>
</feature>
<keyword evidence="6 8" id="KW-0694">RNA-binding</keyword>
<evidence type="ECO:0000259" key="11">
    <source>
        <dbReference type="PROSITE" id="PS50102"/>
    </source>
</evidence>
<dbReference type="GO" id="GO:0003723">
    <property type="term" value="F:RNA binding"/>
    <property type="evidence" value="ECO:0007669"/>
    <property type="project" value="UniProtKB-UniRule"/>
</dbReference>
<dbReference type="PROSITE" id="PS50199">
    <property type="entry name" value="ZF_RANBP2_2"/>
    <property type="match status" value="1"/>
</dbReference>
<feature type="domain" description="C2H2-type" evidence="12">
    <location>
        <begin position="485"/>
        <end position="515"/>
    </location>
</feature>
<evidence type="ECO:0000256" key="4">
    <source>
        <dbReference type="ARBA" id="ARBA00022771"/>
    </source>
</evidence>
<gene>
    <name evidence="15" type="primary">RBM5</name>
    <name evidence="15" type="synonym">rbm5</name>
</gene>
<dbReference type="PANTHER" id="PTHR13948:SF21">
    <property type="entry name" value="RNA-BINDING PROTEIN 5"/>
    <property type="match status" value="1"/>
</dbReference>
<accession>A0A669CTY7</accession>
<evidence type="ECO:0000256" key="1">
    <source>
        <dbReference type="ARBA" id="ARBA00004123"/>
    </source>
</evidence>
<dbReference type="PROSITE" id="PS01358">
    <property type="entry name" value="ZF_RANBP2_1"/>
    <property type="match status" value="1"/>
</dbReference>
<keyword evidence="5" id="KW-0862">Zinc</keyword>
<dbReference type="Gene3D" id="3.30.70.330">
    <property type="match status" value="2"/>
</dbReference>
<reference evidence="15" key="2">
    <citation type="submission" date="2025-08" db="UniProtKB">
        <authorList>
            <consortium name="Ensembl"/>
        </authorList>
    </citation>
    <scope>IDENTIFICATION</scope>
</reference>
<evidence type="ECO:0000256" key="5">
    <source>
        <dbReference type="ARBA" id="ARBA00022833"/>
    </source>
</evidence>
<dbReference type="SMART" id="SM00443">
    <property type="entry name" value="G_patch"/>
    <property type="match status" value="1"/>
</dbReference>
<dbReference type="PROSITE" id="PS50157">
    <property type="entry name" value="ZINC_FINGER_C2H2_2"/>
    <property type="match status" value="1"/>
</dbReference>
<dbReference type="Gene3D" id="3.30.160.60">
    <property type="entry name" value="Classic Zinc Finger"/>
    <property type="match status" value="1"/>
</dbReference>